<dbReference type="Gene3D" id="1.10.8.10">
    <property type="entry name" value="DNA helicase RuvA subunit, C-terminal domain"/>
    <property type="match status" value="1"/>
</dbReference>
<dbReference type="Proteomes" id="UP000051574">
    <property type="component" value="Unassembled WGS sequence"/>
</dbReference>
<dbReference type="Pfam" id="PF23195">
    <property type="entry name" value="UBQLN1"/>
    <property type="match status" value="1"/>
</dbReference>
<feature type="compositionally biased region" description="Polar residues" evidence="1">
    <location>
        <begin position="216"/>
        <end position="228"/>
    </location>
</feature>
<dbReference type="SUPFAM" id="SSF46934">
    <property type="entry name" value="UBA-like"/>
    <property type="match status" value="1"/>
</dbReference>
<sequence length="360" mass="40364">MEIAKDSGKNESEKLLLTVKSSARKEVVEVPSNSTIHSFKEVIADKFSADVHSLRLIYAGRILKDTDTFASLNIKNGYTIYVVVRTPMQSNSNLSNDAIPSHANISSALSRNILQHYVNSPDILRSIINNNPAMQQLIQRNPEVGHVFNNPTLLREAMEVMRNPNVADEFVRSADRAMNNIESLPGGFNALQQIYQDIEEPLISATNDSPNPFINLFTSTETSNQQGTENREPLPNPWSPNESINSETNNALLINNPLIQNMLDQLQDHIPQNQSNTSFQPPQDLEDLLSDITESGEYANLQQQNLPNRPVDIGEHYRTQMQQLIEMGFVNQEANLQALVASFGDLNRAIEMLLSRNLMN</sequence>
<evidence type="ECO:0000313" key="5">
    <source>
        <dbReference type="Proteomes" id="UP000051574"/>
    </source>
</evidence>
<feature type="domain" description="UBA" evidence="2">
    <location>
        <begin position="312"/>
        <end position="356"/>
    </location>
</feature>
<feature type="region of interest" description="Disordered" evidence="1">
    <location>
        <begin position="216"/>
        <end position="238"/>
    </location>
</feature>
<dbReference type="AlphaFoldDB" id="A0A0T6AXD4"/>
<proteinExistence type="predicted"/>
<dbReference type="SMART" id="SM00165">
    <property type="entry name" value="UBA"/>
    <property type="match status" value="1"/>
</dbReference>
<dbReference type="InterPro" id="IPR000626">
    <property type="entry name" value="Ubiquitin-like_dom"/>
</dbReference>
<dbReference type="EMBL" id="LJIG01022596">
    <property type="protein sequence ID" value="KRT79736.1"/>
    <property type="molecule type" value="Genomic_DNA"/>
</dbReference>
<dbReference type="InterPro" id="IPR006636">
    <property type="entry name" value="STI1_HS-bd"/>
</dbReference>
<dbReference type="GO" id="GO:0006511">
    <property type="term" value="P:ubiquitin-dependent protein catabolic process"/>
    <property type="evidence" value="ECO:0007669"/>
    <property type="project" value="TreeGrafter"/>
</dbReference>
<feature type="domain" description="Ubiquitin-like" evidence="3">
    <location>
        <begin position="15"/>
        <end position="85"/>
    </location>
</feature>
<dbReference type="InterPro" id="IPR015940">
    <property type="entry name" value="UBA"/>
</dbReference>
<dbReference type="Gene3D" id="3.10.20.90">
    <property type="entry name" value="Phosphatidylinositol 3-kinase Catalytic Subunit, Chain A, domain 1"/>
    <property type="match status" value="1"/>
</dbReference>
<dbReference type="OrthoDB" id="9450922at2759"/>
<dbReference type="FunFam" id="1.10.260.100:FF:000001">
    <property type="entry name" value="Ubiquilin 1"/>
    <property type="match status" value="1"/>
</dbReference>
<keyword evidence="5" id="KW-1185">Reference proteome</keyword>
<dbReference type="SMART" id="SM00727">
    <property type="entry name" value="STI1"/>
    <property type="match status" value="1"/>
</dbReference>
<dbReference type="Pfam" id="PF00627">
    <property type="entry name" value="UBA"/>
    <property type="match status" value="1"/>
</dbReference>
<protein>
    <submittedName>
        <fullName evidence="4">Ubiquitin</fullName>
    </submittedName>
</protein>
<gene>
    <name evidence="4" type="ORF">AMK59_7953</name>
</gene>
<evidence type="ECO:0000259" key="3">
    <source>
        <dbReference type="PROSITE" id="PS50053"/>
    </source>
</evidence>
<dbReference type="SUPFAM" id="SSF54236">
    <property type="entry name" value="Ubiquitin-like"/>
    <property type="match status" value="1"/>
</dbReference>
<dbReference type="PANTHER" id="PTHR10677:SF3">
    <property type="entry name" value="FI07626P-RELATED"/>
    <property type="match status" value="1"/>
</dbReference>
<dbReference type="Gene3D" id="1.10.260.100">
    <property type="match status" value="1"/>
</dbReference>
<reference evidence="4 5" key="1">
    <citation type="submission" date="2015-09" db="EMBL/GenBank/DDBJ databases">
        <title>Draft genome of the scarab beetle Oryctes borbonicus.</title>
        <authorList>
            <person name="Meyer J.M."/>
            <person name="Markov G.V."/>
            <person name="Baskaran P."/>
            <person name="Herrmann M."/>
            <person name="Sommer R.J."/>
            <person name="Roedelsperger C."/>
        </authorList>
    </citation>
    <scope>NUCLEOTIDE SEQUENCE [LARGE SCALE GENOMIC DNA]</scope>
    <source>
        <strain evidence="4">OB123</strain>
        <tissue evidence="4">Whole animal</tissue>
    </source>
</reference>
<dbReference type="InterPro" id="IPR015496">
    <property type="entry name" value="Ubiquilin"/>
</dbReference>
<dbReference type="GO" id="GO:0031593">
    <property type="term" value="F:polyubiquitin modification-dependent protein binding"/>
    <property type="evidence" value="ECO:0007669"/>
    <property type="project" value="TreeGrafter"/>
</dbReference>
<evidence type="ECO:0000259" key="2">
    <source>
        <dbReference type="PROSITE" id="PS50030"/>
    </source>
</evidence>
<name>A0A0T6AXD4_9SCAR</name>
<dbReference type="GO" id="GO:0005829">
    <property type="term" value="C:cytosol"/>
    <property type="evidence" value="ECO:0007669"/>
    <property type="project" value="TreeGrafter"/>
</dbReference>
<dbReference type="Pfam" id="PF00240">
    <property type="entry name" value="ubiquitin"/>
    <property type="match status" value="1"/>
</dbReference>
<dbReference type="PROSITE" id="PS50053">
    <property type="entry name" value="UBIQUITIN_2"/>
    <property type="match status" value="1"/>
</dbReference>
<evidence type="ECO:0000313" key="4">
    <source>
        <dbReference type="EMBL" id="KRT79736.1"/>
    </source>
</evidence>
<accession>A0A0T6AXD4</accession>
<dbReference type="InterPro" id="IPR009060">
    <property type="entry name" value="UBA-like_sf"/>
</dbReference>
<evidence type="ECO:0000256" key="1">
    <source>
        <dbReference type="SAM" id="MobiDB-lite"/>
    </source>
</evidence>
<dbReference type="CDD" id="cd14399">
    <property type="entry name" value="UBA_PLICs"/>
    <property type="match status" value="1"/>
</dbReference>
<organism evidence="4 5">
    <name type="scientific">Oryctes borbonicus</name>
    <dbReference type="NCBI Taxonomy" id="1629725"/>
    <lineage>
        <taxon>Eukaryota</taxon>
        <taxon>Metazoa</taxon>
        <taxon>Ecdysozoa</taxon>
        <taxon>Arthropoda</taxon>
        <taxon>Hexapoda</taxon>
        <taxon>Insecta</taxon>
        <taxon>Pterygota</taxon>
        <taxon>Neoptera</taxon>
        <taxon>Endopterygota</taxon>
        <taxon>Coleoptera</taxon>
        <taxon>Polyphaga</taxon>
        <taxon>Scarabaeiformia</taxon>
        <taxon>Scarabaeidae</taxon>
        <taxon>Dynastinae</taxon>
        <taxon>Oryctes</taxon>
    </lineage>
</organism>
<dbReference type="InterPro" id="IPR029071">
    <property type="entry name" value="Ubiquitin-like_domsf"/>
</dbReference>
<dbReference type="PROSITE" id="PS50030">
    <property type="entry name" value="UBA"/>
    <property type="match status" value="1"/>
</dbReference>
<dbReference type="PANTHER" id="PTHR10677">
    <property type="entry name" value="UBIQUILIN"/>
    <property type="match status" value="1"/>
</dbReference>
<dbReference type="SMART" id="SM00213">
    <property type="entry name" value="UBQ"/>
    <property type="match status" value="1"/>
</dbReference>
<comment type="caution">
    <text evidence="4">The sequence shown here is derived from an EMBL/GenBank/DDBJ whole genome shotgun (WGS) entry which is preliminary data.</text>
</comment>